<evidence type="ECO:0000256" key="2">
    <source>
        <dbReference type="ARBA" id="ARBA00007868"/>
    </source>
</evidence>
<comment type="pathway">
    <text evidence="11">Bacterial outer membrane biogenesis; LPS lipid A biosynthesis.</text>
</comment>
<evidence type="ECO:0000256" key="8">
    <source>
        <dbReference type="ARBA" id="ARBA00022679"/>
    </source>
</evidence>
<evidence type="ECO:0000256" key="6">
    <source>
        <dbReference type="ARBA" id="ARBA00022556"/>
    </source>
</evidence>
<dbReference type="GO" id="GO:0009245">
    <property type="term" value="P:lipid A biosynthetic process"/>
    <property type="evidence" value="ECO:0007669"/>
    <property type="project" value="UniProtKB-UniRule"/>
</dbReference>
<keyword evidence="5 11" id="KW-0444">Lipid biosynthesis</keyword>
<evidence type="ECO:0000256" key="7">
    <source>
        <dbReference type="ARBA" id="ARBA00022676"/>
    </source>
</evidence>
<dbReference type="Pfam" id="PF02684">
    <property type="entry name" value="LpxB"/>
    <property type="match status" value="1"/>
</dbReference>
<dbReference type="PANTHER" id="PTHR30372">
    <property type="entry name" value="LIPID-A-DISACCHARIDE SYNTHASE"/>
    <property type="match status" value="1"/>
</dbReference>
<accession>A0A198UDA5</accession>
<dbReference type="GO" id="GO:0008915">
    <property type="term" value="F:lipid-A-disaccharide synthase activity"/>
    <property type="evidence" value="ECO:0007669"/>
    <property type="project" value="UniProtKB-UniRule"/>
</dbReference>
<dbReference type="AlphaFoldDB" id="A0A198UDA5"/>
<keyword evidence="13" id="KW-1185">Reference proteome</keyword>
<reference evidence="12 13" key="1">
    <citation type="journal article" date="2016" name="Genome Biol. Evol.">
        <title>Comparative Genomic Analyses of the Moraxella catarrhalis Serosensitive and Seroresistant Lineages Demonstrate Their Independent Evolution.</title>
        <authorList>
            <person name="Earl J.P."/>
            <person name="de Vries S.P."/>
            <person name="Ahmed A."/>
            <person name="Powell E."/>
            <person name="Schultz M.P."/>
            <person name="Hermans P.W."/>
            <person name="Hill D.J."/>
            <person name="Zhou Z."/>
            <person name="Constantinidou C.I."/>
            <person name="Hu F.Z."/>
            <person name="Bootsma H.J."/>
            <person name="Ehrlich G.D."/>
        </authorList>
    </citation>
    <scope>NUCLEOTIDE SEQUENCE [LARGE SCALE GENOMIC DNA]</scope>
    <source>
        <strain evidence="12 13">Z7542</strain>
    </source>
</reference>
<comment type="function">
    <text evidence="1 11">Condensation of UDP-2,3-diacylglucosamine and 2,3-diacylglucosamine-1-phosphate to form lipid A disaccharide, a precursor of lipid A, a phosphorylated glycolipid that anchors the lipopolysaccharide to the outer membrane of the cell.</text>
</comment>
<organism evidence="12 13">
    <name type="scientific">Moraxella catarrhalis</name>
    <name type="common">Branhamella catarrhalis</name>
    <dbReference type="NCBI Taxonomy" id="480"/>
    <lineage>
        <taxon>Bacteria</taxon>
        <taxon>Pseudomonadati</taxon>
        <taxon>Pseudomonadota</taxon>
        <taxon>Gammaproteobacteria</taxon>
        <taxon>Moraxellales</taxon>
        <taxon>Moraxellaceae</taxon>
        <taxon>Moraxella</taxon>
    </lineage>
</organism>
<protein>
    <recommendedName>
        <fullName evidence="4 11">Lipid-A-disaccharide synthase</fullName>
        <ecNumber evidence="3 11">2.4.1.182</ecNumber>
    </recommendedName>
</protein>
<sequence>MKNTSSLTIGIVAGEVSGDALGGDFMQQMNALHPNIRWVGVGGRSMAAQGLSSVIDMQRLSVMGLAEVMMHLPDLLKAKKQIISGFQDHHIDLFIGIDAPDFNLRIGKVLKNQGIFCVQYVSPSVWAWREGRIHHIKAATDLVLCLFPFELGVYQKHAHPAVCVGHPLLNKLHADQNQPKTRLENFIQQFNDEYHGAPALTQASHIICIMAGSRTSEIQAILPLLLTSAQKIHQHLPSAQFVLPVVSAEHAQLVTEILHAHHTSLIDCVHILDHRNQSQKTNQPAISHACMTISDVVLLASGTATLECLLLERPMVVVYRVNPLTFMIAKRLVKIPYVSLPNILADQHLGRPIVPELLQSDATAEKVSTEALEILHHPSKQSADLSEISAWLRSQSRQSPAKAVLDHYLMNAKN</sequence>
<dbReference type="EC" id="2.4.1.182" evidence="3 11"/>
<gene>
    <name evidence="11" type="primary">lpxB</name>
    <name evidence="12" type="ORF">AO384_1770</name>
</gene>
<evidence type="ECO:0000256" key="11">
    <source>
        <dbReference type="HAMAP-Rule" id="MF_00392"/>
    </source>
</evidence>
<comment type="catalytic activity">
    <reaction evidence="10 11">
        <text>a lipid X + a UDP-2-N,3-O-bis[(3R)-3-hydroxyacyl]-alpha-D-glucosamine = a lipid A disaccharide + UDP + H(+)</text>
        <dbReference type="Rhea" id="RHEA:67828"/>
        <dbReference type="ChEBI" id="CHEBI:15378"/>
        <dbReference type="ChEBI" id="CHEBI:58223"/>
        <dbReference type="ChEBI" id="CHEBI:137748"/>
        <dbReference type="ChEBI" id="CHEBI:176338"/>
        <dbReference type="ChEBI" id="CHEBI:176343"/>
        <dbReference type="EC" id="2.4.1.182"/>
    </reaction>
</comment>
<dbReference type="GO" id="GO:0016020">
    <property type="term" value="C:membrane"/>
    <property type="evidence" value="ECO:0007669"/>
    <property type="project" value="GOC"/>
</dbReference>
<dbReference type="EMBL" id="LXHC01000028">
    <property type="protein sequence ID" value="OAU94413.1"/>
    <property type="molecule type" value="Genomic_DNA"/>
</dbReference>
<evidence type="ECO:0000256" key="1">
    <source>
        <dbReference type="ARBA" id="ARBA00002056"/>
    </source>
</evidence>
<dbReference type="SUPFAM" id="SSF53756">
    <property type="entry name" value="UDP-Glycosyltransferase/glycogen phosphorylase"/>
    <property type="match status" value="1"/>
</dbReference>
<dbReference type="OrthoDB" id="9801642at2"/>
<comment type="caution">
    <text evidence="12">The sequence shown here is derived from an EMBL/GenBank/DDBJ whole genome shotgun (WGS) entry which is preliminary data.</text>
</comment>
<dbReference type="RefSeq" id="WP_064611482.1">
    <property type="nucleotide sequence ID" value="NZ_LXHB01000098.1"/>
</dbReference>
<keyword evidence="9 11" id="KW-0443">Lipid metabolism</keyword>
<dbReference type="InterPro" id="IPR003835">
    <property type="entry name" value="Glyco_trans_19"/>
</dbReference>
<dbReference type="PATRIC" id="fig|480.238.peg.991"/>
<evidence type="ECO:0000256" key="5">
    <source>
        <dbReference type="ARBA" id="ARBA00022516"/>
    </source>
</evidence>
<dbReference type="NCBIfam" id="TIGR00215">
    <property type="entry name" value="lpxB"/>
    <property type="match status" value="1"/>
</dbReference>
<proteinExistence type="inferred from homology"/>
<evidence type="ECO:0000313" key="13">
    <source>
        <dbReference type="Proteomes" id="UP000078228"/>
    </source>
</evidence>
<evidence type="ECO:0000256" key="9">
    <source>
        <dbReference type="ARBA" id="ARBA00023098"/>
    </source>
</evidence>
<keyword evidence="8 11" id="KW-0808">Transferase</keyword>
<name>A0A198UDA5_MORCA</name>
<evidence type="ECO:0000256" key="4">
    <source>
        <dbReference type="ARBA" id="ARBA00020902"/>
    </source>
</evidence>
<dbReference type="Proteomes" id="UP000078228">
    <property type="component" value="Unassembled WGS sequence"/>
</dbReference>
<dbReference type="UniPathway" id="UPA00973"/>
<dbReference type="HAMAP" id="MF_00392">
    <property type="entry name" value="LpxB"/>
    <property type="match status" value="1"/>
</dbReference>
<comment type="similarity">
    <text evidence="2 11">Belongs to the LpxB family.</text>
</comment>
<evidence type="ECO:0000256" key="3">
    <source>
        <dbReference type="ARBA" id="ARBA00012687"/>
    </source>
</evidence>
<keyword evidence="7 11" id="KW-0328">Glycosyltransferase</keyword>
<dbReference type="PANTHER" id="PTHR30372:SF4">
    <property type="entry name" value="LIPID-A-DISACCHARIDE SYNTHASE, MITOCHONDRIAL-RELATED"/>
    <property type="match status" value="1"/>
</dbReference>
<keyword evidence="6 11" id="KW-0441">Lipid A biosynthesis</keyword>
<evidence type="ECO:0000256" key="10">
    <source>
        <dbReference type="ARBA" id="ARBA00048975"/>
    </source>
</evidence>
<dbReference type="GO" id="GO:0005543">
    <property type="term" value="F:phospholipid binding"/>
    <property type="evidence" value="ECO:0007669"/>
    <property type="project" value="TreeGrafter"/>
</dbReference>
<evidence type="ECO:0000313" key="12">
    <source>
        <dbReference type="EMBL" id="OAU94413.1"/>
    </source>
</evidence>